<accession>A0A9W7FS00</accession>
<dbReference type="EMBL" id="BRXW01000312">
    <property type="protein sequence ID" value="GMI17932.1"/>
    <property type="molecule type" value="Genomic_DNA"/>
</dbReference>
<feature type="signal peptide" evidence="1">
    <location>
        <begin position="1"/>
        <end position="22"/>
    </location>
</feature>
<dbReference type="AlphaFoldDB" id="A0A9W7FS00"/>
<keyword evidence="4" id="KW-1185">Reference proteome</keyword>
<dbReference type="Proteomes" id="UP001165122">
    <property type="component" value="Unassembled WGS sequence"/>
</dbReference>
<evidence type="ECO:0000313" key="4">
    <source>
        <dbReference type="Proteomes" id="UP001165122"/>
    </source>
</evidence>
<dbReference type="PROSITE" id="PS51184">
    <property type="entry name" value="JMJC"/>
    <property type="match status" value="1"/>
</dbReference>
<dbReference type="Gene3D" id="2.60.120.650">
    <property type="entry name" value="Cupin"/>
    <property type="match status" value="1"/>
</dbReference>
<reference evidence="4" key="1">
    <citation type="journal article" date="2023" name="Commun. Biol.">
        <title>Genome analysis of Parmales, the sister group of diatoms, reveals the evolutionary specialization of diatoms from phago-mixotrophs to photoautotrophs.</title>
        <authorList>
            <person name="Ban H."/>
            <person name="Sato S."/>
            <person name="Yoshikawa S."/>
            <person name="Yamada K."/>
            <person name="Nakamura Y."/>
            <person name="Ichinomiya M."/>
            <person name="Sato N."/>
            <person name="Blanc-Mathieu R."/>
            <person name="Endo H."/>
            <person name="Kuwata A."/>
            <person name="Ogata H."/>
        </authorList>
    </citation>
    <scope>NUCLEOTIDE SEQUENCE [LARGE SCALE GENOMIC DNA]</scope>
    <source>
        <strain evidence="4">NIES 3700</strain>
    </source>
</reference>
<evidence type="ECO:0000256" key="1">
    <source>
        <dbReference type="SAM" id="SignalP"/>
    </source>
</evidence>
<dbReference type="SUPFAM" id="SSF51197">
    <property type="entry name" value="Clavaminate synthase-like"/>
    <property type="match status" value="1"/>
</dbReference>
<sequence length="556" mass="61820">MEIVGYWRALVLLLALSVGCFGVGDGVEEEKAGVTMDAGGESLSGSTAVGASDLYSNREGRHIQEGILRAVRSGHWVTAAQLASGLCKKMGLTYRVHFEQQCPSKLMKWAITQAWGTQDNNNDNNWKKVNAGRVKGSIEAVDALLEECQQRLEEDRSNETKTAMERLYEMSPCDLSALEAVLTAEWMLAFGKASYPLGQRKVVRGLRRYSREELLAEGGVEKVMEGGPFVLTGGLGLGGSGATSDVTSGGGELLSRIAEAARRGAERRGRGIPEAEFYPRGLQSFEEHNDVRRMVQLEEGVGKLRGEDVDFGAYMHWYMHEGEWADILKELWGDGEGEGGWFDLFPDSEKWTGKCFEGDALKRAEFYHNLRWYGMYAGTPGVGMYAHKDRHATSSFQVQLAGTKRWRLCNPRGGLGDEAMYSKFKVHADGLARTANLGRGGGSGGGKPFDVDYEQRPLFRLADCIEDEAVEGEFVYYPADWWHQTWTVGEGEDGVEEGLSLSLSALVVDSYSWRAVRDSLAWECDMVELGRVETWSKEMCKVFRECVFEEWNHMMG</sequence>
<proteinExistence type="predicted"/>
<evidence type="ECO:0000259" key="2">
    <source>
        <dbReference type="PROSITE" id="PS51184"/>
    </source>
</evidence>
<comment type="caution">
    <text evidence="3">The sequence shown here is derived from an EMBL/GenBank/DDBJ whole genome shotgun (WGS) entry which is preliminary data.</text>
</comment>
<dbReference type="InterPro" id="IPR003347">
    <property type="entry name" value="JmjC_dom"/>
</dbReference>
<dbReference type="OrthoDB" id="70760at2759"/>
<feature type="chain" id="PRO_5040851431" description="JmjC domain-containing protein" evidence="1">
    <location>
        <begin position="23"/>
        <end position="556"/>
    </location>
</feature>
<feature type="domain" description="JmjC" evidence="2">
    <location>
        <begin position="341"/>
        <end position="524"/>
    </location>
</feature>
<gene>
    <name evidence="3" type="ORF">TrLO_g10571</name>
</gene>
<protein>
    <recommendedName>
        <fullName evidence="2">JmjC domain-containing protein</fullName>
    </recommendedName>
</protein>
<evidence type="ECO:0000313" key="3">
    <source>
        <dbReference type="EMBL" id="GMI17932.1"/>
    </source>
</evidence>
<name>A0A9W7FS00_9STRA</name>
<organism evidence="3 4">
    <name type="scientific">Triparma laevis f. longispina</name>
    <dbReference type="NCBI Taxonomy" id="1714387"/>
    <lineage>
        <taxon>Eukaryota</taxon>
        <taxon>Sar</taxon>
        <taxon>Stramenopiles</taxon>
        <taxon>Ochrophyta</taxon>
        <taxon>Bolidophyceae</taxon>
        <taxon>Parmales</taxon>
        <taxon>Triparmaceae</taxon>
        <taxon>Triparma</taxon>
    </lineage>
</organism>
<keyword evidence="1" id="KW-0732">Signal</keyword>